<dbReference type="Gene3D" id="1.20.120.530">
    <property type="entry name" value="GntR ligand-binding domain-like"/>
    <property type="match status" value="1"/>
</dbReference>
<protein>
    <submittedName>
        <fullName evidence="5">GntR family transcriptional regulator</fullName>
    </submittedName>
</protein>
<gene>
    <name evidence="5" type="ORF">NKI27_01630</name>
</gene>
<dbReference type="SMART" id="SM00345">
    <property type="entry name" value="HTH_GNTR"/>
    <property type="match status" value="1"/>
</dbReference>
<feature type="domain" description="HTH gntR-type" evidence="4">
    <location>
        <begin position="7"/>
        <end position="74"/>
    </location>
</feature>
<name>A0ABY6N350_9ALTE</name>
<keyword evidence="1" id="KW-0805">Transcription regulation</keyword>
<proteinExistence type="predicted"/>
<dbReference type="PROSITE" id="PS50949">
    <property type="entry name" value="HTH_GNTR"/>
    <property type="match status" value="1"/>
</dbReference>
<dbReference type="InterPro" id="IPR008920">
    <property type="entry name" value="TF_FadR/GntR_C"/>
</dbReference>
<evidence type="ECO:0000256" key="1">
    <source>
        <dbReference type="ARBA" id="ARBA00023015"/>
    </source>
</evidence>
<dbReference type="CDD" id="cd07377">
    <property type="entry name" value="WHTH_GntR"/>
    <property type="match status" value="1"/>
</dbReference>
<reference evidence="5" key="1">
    <citation type="submission" date="2022-06" db="EMBL/GenBank/DDBJ databases">
        <title>Alkalimarinus sp. nov., isolated from gut of a Alitta virens.</title>
        <authorList>
            <person name="Yang A.I."/>
            <person name="Shin N.-R."/>
        </authorList>
    </citation>
    <scope>NUCLEOTIDE SEQUENCE</scope>
    <source>
        <strain evidence="5">A2M4</strain>
    </source>
</reference>
<dbReference type="Pfam" id="PF00392">
    <property type="entry name" value="GntR"/>
    <property type="match status" value="1"/>
</dbReference>
<keyword evidence="3" id="KW-0804">Transcription</keyword>
<dbReference type="RefSeq" id="WP_265047960.1">
    <property type="nucleotide sequence ID" value="NZ_CP100390.1"/>
</dbReference>
<evidence type="ECO:0000256" key="2">
    <source>
        <dbReference type="ARBA" id="ARBA00023125"/>
    </source>
</evidence>
<keyword evidence="6" id="KW-1185">Reference proteome</keyword>
<accession>A0ABY6N350</accession>
<evidence type="ECO:0000256" key="3">
    <source>
        <dbReference type="ARBA" id="ARBA00023163"/>
    </source>
</evidence>
<evidence type="ECO:0000313" key="6">
    <source>
        <dbReference type="Proteomes" id="UP001163739"/>
    </source>
</evidence>
<dbReference type="InterPro" id="IPR011711">
    <property type="entry name" value="GntR_C"/>
</dbReference>
<dbReference type="SUPFAM" id="SSF46785">
    <property type="entry name" value="Winged helix' DNA-binding domain"/>
    <property type="match status" value="1"/>
</dbReference>
<dbReference type="PANTHER" id="PTHR43537:SF24">
    <property type="entry name" value="GLUCONATE OPERON TRANSCRIPTIONAL REPRESSOR"/>
    <property type="match status" value="1"/>
</dbReference>
<evidence type="ECO:0000313" key="5">
    <source>
        <dbReference type="EMBL" id="UZE96475.1"/>
    </source>
</evidence>
<dbReference type="Pfam" id="PF07729">
    <property type="entry name" value="FCD"/>
    <property type="match status" value="1"/>
</dbReference>
<dbReference type="SUPFAM" id="SSF48008">
    <property type="entry name" value="GntR ligand-binding domain-like"/>
    <property type="match status" value="1"/>
</dbReference>
<dbReference type="EMBL" id="CP100390">
    <property type="protein sequence ID" value="UZE96475.1"/>
    <property type="molecule type" value="Genomic_DNA"/>
</dbReference>
<dbReference type="InterPro" id="IPR036388">
    <property type="entry name" value="WH-like_DNA-bd_sf"/>
</dbReference>
<dbReference type="PANTHER" id="PTHR43537">
    <property type="entry name" value="TRANSCRIPTIONAL REGULATOR, GNTR FAMILY"/>
    <property type="match status" value="1"/>
</dbReference>
<organism evidence="5 6">
    <name type="scientific">Alkalimarinus alittae</name>
    <dbReference type="NCBI Taxonomy" id="2961619"/>
    <lineage>
        <taxon>Bacteria</taxon>
        <taxon>Pseudomonadati</taxon>
        <taxon>Pseudomonadota</taxon>
        <taxon>Gammaproteobacteria</taxon>
        <taxon>Alteromonadales</taxon>
        <taxon>Alteromonadaceae</taxon>
        <taxon>Alkalimarinus</taxon>
    </lineage>
</organism>
<dbReference type="InterPro" id="IPR036390">
    <property type="entry name" value="WH_DNA-bd_sf"/>
</dbReference>
<dbReference type="Proteomes" id="UP001163739">
    <property type="component" value="Chromosome"/>
</dbReference>
<dbReference type="Gene3D" id="1.10.10.10">
    <property type="entry name" value="Winged helix-like DNA-binding domain superfamily/Winged helix DNA-binding domain"/>
    <property type="match status" value="1"/>
</dbReference>
<keyword evidence="2" id="KW-0238">DNA-binding</keyword>
<dbReference type="InterPro" id="IPR000524">
    <property type="entry name" value="Tscrpt_reg_HTH_GntR"/>
</dbReference>
<sequence length="216" mass="24972">MQFKPKETLTEQVATHIENLIAFNQLKGGQRIYEGPMAKELSVSHGSVREALLLLEKKHLVRSIPRKGTFVTELDEHFVKSLYEAILMYLTNTSLKLVRQWKQEDIDQMESLYTQMSECFQKGQLIAFLDLGIEYTQASLAYADNYFIVSAIQDLWPSAKRCAFVALQQGTPVLKENLEHMRHSLDTIKERDENELVKILKDYADQQCRQVLQCIT</sequence>
<evidence type="ECO:0000259" key="4">
    <source>
        <dbReference type="PROSITE" id="PS50949"/>
    </source>
</evidence>